<dbReference type="PRINTS" id="PR00465">
    <property type="entry name" value="EP450IV"/>
</dbReference>
<dbReference type="SUPFAM" id="SSF48264">
    <property type="entry name" value="Cytochrome P450"/>
    <property type="match status" value="1"/>
</dbReference>
<dbReference type="EMBL" id="MU006301">
    <property type="protein sequence ID" value="KAF2851767.1"/>
    <property type="molecule type" value="Genomic_DNA"/>
</dbReference>
<evidence type="ECO:0000256" key="1">
    <source>
        <dbReference type="ARBA" id="ARBA00001971"/>
    </source>
</evidence>
<organism evidence="6 7">
    <name type="scientific">Plenodomus tracheiphilus IPT5</name>
    <dbReference type="NCBI Taxonomy" id="1408161"/>
    <lineage>
        <taxon>Eukaryota</taxon>
        <taxon>Fungi</taxon>
        <taxon>Dikarya</taxon>
        <taxon>Ascomycota</taxon>
        <taxon>Pezizomycotina</taxon>
        <taxon>Dothideomycetes</taxon>
        <taxon>Pleosporomycetidae</taxon>
        <taxon>Pleosporales</taxon>
        <taxon>Pleosporineae</taxon>
        <taxon>Leptosphaeriaceae</taxon>
        <taxon>Plenodomus</taxon>
    </lineage>
</organism>
<dbReference type="Gene3D" id="1.10.630.10">
    <property type="entry name" value="Cytochrome P450"/>
    <property type="match status" value="1"/>
</dbReference>
<proteinExistence type="inferred from homology"/>
<dbReference type="OrthoDB" id="3366823at2759"/>
<keyword evidence="7" id="KW-1185">Reference proteome</keyword>
<dbReference type="Pfam" id="PF00067">
    <property type="entry name" value="p450"/>
    <property type="match status" value="1"/>
</dbReference>
<dbReference type="GO" id="GO:0016705">
    <property type="term" value="F:oxidoreductase activity, acting on paired donors, with incorporation or reduction of molecular oxygen"/>
    <property type="evidence" value="ECO:0007669"/>
    <property type="project" value="InterPro"/>
</dbReference>
<reference evidence="6" key="1">
    <citation type="submission" date="2020-01" db="EMBL/GenBank/DDBJ databases">
        <authorList>
            <consortium name="DOE Joint Genome Institute"/>
            <person name="Haridas S."/>
            <person name="Albert R."/>
            <person name="Binder M."/>
            <person name="Bloem J."/>
            <person name="Labutti K."/>
            <person name="Salamov A."/>
            <person name="Andreopoulos B."/>
            <person name="Baker S.E."/>
            <person name="Barry K."/>
            <person name="Bills G."/>
            <person name="Bluhm B.H."/>
            <person name="Cannon C."/>
            <person name="Castanera R."/>
            <person name="Culley D.E."/>
            <person name="Daum C."/>
            <person name="Ezra D."/>
            <person name="Gonzalez J.B."/>
            <person name="Henrissat B."/>
            <person name="Kuo A."/>
            <person name="Liang C."/>
            <person name="Lipzen A."/>
            <person name="Lutzoni F."/>
            <person name="Magnuson J."/>
            <person name="Mondo S."/>
            <person name="Nolan M."/>
            <person name="Ohm R."/>
            <person name="Pangilinan J."/>
            <person name="Park H.-J."/>
            <person name="Ramirez L."/>
            <person name="Alfaro M."/>
            <person name="Sun H."/>
            <person name="Tritt A."/>
            <person name="Yoshinaga Y."/>
            <person name="Zwiers L.-H."/>
            <person name="Turgeon B.G."/>
            <person name="Goodwin S.B."/>
            <person name="Spatafora J.W."/>
            <person name="Crous P.W."/>
            <person name="Grigoriev I.V."/>
        </authorList>
    </citation>
    <scope>NUCLEOTIDE SEQUENCE</scope>
    <source>
        <strain evidence="6">IPT5</strain>
    </source>
</reference>
<comment type="cofactor">
    <cofactor evidence="1">
        <name>heme</name>
        <dbReference type="ChEBI" id="CHEBI:30413"/>
    </cofactor>
</comment>
<protein>
    <submittedName>
        <fullName evidence="6">Cytochrome-like protein P450</fullName>
    </submittedName>
</protein>
<evidence type="ECO:0000313" key="6">
    <source>
        <dbReference type="EMBL" id="KAF2851767.1"/>
    </source>
</evidence>
<keyword evidence="3" id="KW-0349">Heme</keyword>
<dbReference type="GO" id="GO:0005506">
    <property type="term" value="F:iron ion binding"/>
    <property type="evidence" value="ECO:0007669"/>
    <property type="project" value="InterPro"/>
</dbReference>
<evidence type="ECO:0000256" key="4">
    <source>
        <dbReference type="ARBA" id="ARBA00022723"/>
    </source>
</evidence>
<evidence type="ECO:0000256" key="5">
    <source>
        <dbReference type="ARBA" id="ARBA00023004"/>
    </source>
</evidence>
<dbReference type="Proteomes" id="UP000799423">
    <property type="component" value="Unassembled WGS sequence"/>
</dbReference>
<dbReference type="InterPro" id="IPR001128">
    <property type="entry name" value="Cyt_P450"/>
</dbReference>
<dbReference type="InterPro" id="IPR002403">
    <property type="entry name" value="Cyt_P450_E_grp-IV"/>
</dbReference>
<dbReference type="InterPro" id="IPR036396">
    <property type="entry name" value="Cyt_P450_sf"/>
</dbReference>
<dbReference type="InterPro" id="IPR050529">
    <property type="entry name" value="CYP450_sterol_14alpha_dmase"/>
</dbReference>
<dbReference type="PANTHER" id="PTHR24304">
    <property type="entry name" value="CYTOCHROME P450 FAMILY 7"/>
    <property type="match status" value="1"/>
</dbReference>
<dbReference type="AlphaFoldDB" id="A0A6A7BAK2"/>
<dbReference type="GO" id="GO:0020037">
    <property type="term" value="F:heme binding"/>
    <property type="evidence" value="ECO:0007669"/>
    <property type="project" value="InterPro"/>
</dbReference>
<evidence type="ECO:0000256" key="3">
    <source>
        <dbReference type="ARBA" id="ARBA00022617"/>
    </source>
</evidence>
<comment type="similarity">
    <text evidence="2">Belongs to the cytochrome P450 family.</text>
</comment>
<keyword evidence="4" id="KW-0479">Metal-binding</keyword>
<evidence type="ECO:0000313" key="7">
    <source>
        <dbReference type="Proteomes" id="UP000799423"/>
    </source>
</evidence>
<sequence>MLLFLSSFILFPFLTYYVSTLLFYRQVNSKASRKTPPIVPYLFPGIFHAFSLAYEGPQKYFASLLKDYATSAPFAVKAGLQNFVVLRDPRHVEQVVLASRRAVPDMIDMHKYEQIFGCPRSFINVYASDGGPKEAIQYAYKDLPKKYLTGTALANMTDVYVSSLSRSLNDKMFQFKFWTQIEDFWSFFQQVITRCTVEALFGTAILKDHRTLLKDYWAYDEAVTGFMPGMSRLLMTTTYEAPRDKMLQAIEKWLRNHHSGSEFAKIGEEDPVWDADKGAKFIQERDDVFAKVEGIDTRARAAEMLSIMHSLNSSVVPSSFWTLIEVLREESFPKRLTSEIVQHHSPNLAEYDITSINSIPLMQAVQRETQRLHTANCFVQTLRSDCQLDAAWSAPKGSSMVAFSHDVAMNTQAWAKARPRTVEKPLDQFWPERFLVPDRTTSNKQSQRRSEKSGAGRFSSEGLEHMFSTFEDDQTAILGADFVRALQTATLAVFLIEFELQLCEIEVREGEEVPSVPQLAFGRLGFHENMAVRIRKRSIKT</sequence>
<accession>A0A6A7BAK2</accession>
<gene>
    <name evidence="6" type="ORF">T440DRAFT_394330</name>
</gene>
<name>A0A6A7BAK2_9PLEO</name>
<dbReference type="GO" id="GO:0008395">
    <property type="term" value="F:steroid hydroxylase activity"/>
    <property type="evidence" value="ECO:0007669"/>
    <property type="project" value="TreeGrafter"/>
</dbReference>
<keyword evidence="5" id="KW-0408">Iron</keyword>
<evidence type="ECO:0000256" key="2">
    <source>
        <dbReference type="ARBA" id="ARBA00010617"/>
    </source>
</evidence>
<dbReference type="PANTHER" id="PTHR24304:SF2">
    <property type="entry name" value="24-HYDROXYCHOLESTEROL 7-ALPHA-HYDROXYLASE"/>
    <property type="match status" value="1"/>
</dbReference>